<evidence type="ECO:0000313" key="4">
    <source>
        <dbReference type="EMBL" id="KPA35698.1"/>
    </source>
</evidence>
<gene>
    <name evidence="4" type="ORF">FLAG1_11587</name>
</gene>
<dbReference type="InterPro" id="IPR056884">
    <property type="entry name" value="NPHP3-like_N"/>
</dbReference>
<keyword evidence="1" id="KW-0677">Repeat</keyword>
<dbReference type="SUPFAM" id="SSF52540">
    <property type="entry name" value="P-loop containing nucleoside triphosphate hydrolases"/>
    <property type="match status" value="1"/>
</dbReference>
<feature type="region of interest" description="Disordered" evidence="2">
    <location>
        <begin position="302"/>
        <end position="337"/>
    </location>
</feature>
<feature type="compositionally biased region" description="Acidic residues" evidence="2">
    <location>
        <begin position="305"/>
        <end position="326"/>
    </location>
</feature>
<sequence>MSGAEAAIAGVGFLCNAMQIVTFGRDILQVCRQIRASSSPDPNLEGYLKSAEACFNQRKAYFTQMRTSASAANRTQGLNSDQQQIVEVGKKLADSVDELQSKFAKLHIDGASKRGIRGTARMAKKAIASMWQSQELKALEENLKRYESLLNGVMIHHICNQLQASEIKSSLYFHQLNTGLQSFIKKLADGCTKISELSLSSIETRDRITREHETTRGAMDQGFTSTQVAVSSIRDFMSQRLQDSTQRKLSRDFERRHEQLLESLRFLEMNSRKNQVSENYPGTFSWVFENTTYCDRCYARGHGETDDEMTDDEETDDEYGDDDIAMDDSNSVPTRGSPIPGSFPAWLQSDSNLFWISGKPASGKSSLIRFLATNPLTREHLEIWQRNMQIKTGKLRIISHFFWKPGRSLQNNIRGMLLSLLYQVLCKDSYLAQRLCESQEDVSDKRAHGDWGLKELKEALFHIIRASGDVFCIFLDGLDEAKELETLSWSDRGNAQVIHDLLHLNNVKMCASSREEHPFYLFFKDKPRLRIHQLTYNDIYYFAANRLEPSGLESSSRDEILGTIVEKANGVFLWVVLVIDSLNRAIRSGTASNNELHERLAQTPADLNDLLADMWERPGDDSKLSSYRIDASRYFSLLVTAKKLQEDSDIGGYDPYSMQSLLVIATALEDGPLTSLLDKGKQIQAKDLQARCARLHAQVACPGFGEIHA</sequence>
<protein>
    <submittedName>
        <fullName evidence="4">Small s protein</fullName>
    </submittedName>
</protein>
<evidence type="ECO:0000256" key="1">
    <source>
        <dbReference type="ARBA" id="ARBA00022737"/>
    </source>
</evidence>
<dbReference type="AlphaFoldDB" id="A0A0M9ELU0"/>
<dbReference type="InterPro" id="IPR027417">
    <property type="entry name" value="P-loop_NTPase"/>
</dbReference>
<feature type="domain" description="Nephrocystin 3-like N-terminal" evidence="3">
    <location>
        <begin position="343"/>
        <end position="514"/>
    </location>
</feature>
<dbReference type="PANTHER" id="PTHR10039">
    <property type="entry name" value="AMELOGENIN"/>
    <property type="match status" value="1"/>
</dbReference>
<proteinExistence type="predicted"/>
<dbReference type="OrthoDB" id="5086500at2759"/>
<dbReference type="Gene3D" id="3.40.50.300">
    <property type="entry name" value="P-loop containing nucleotide triphosphate hydrolases"/>
    <property type="match status" value="1"/>
</dbReference>
<dbReference type="Pfam" id="PF24883">
    <property type="entry name" value="NPHP3_N"/>
    <property type="match status" value="1"/>
</dbReference>
<organism evidence="4 5">
    <name type="scientific">Fusarium langsethiae</name>
    <dbReference type="NCBI Taxonomy" id="179993"/>
    <lineage>
        <taxon>Eukaryota</taxon>
        <taxon>Fungi</taxon>
        <taxon>Dikarya</taxon>
        <taxon>Ascomycota</taxon>
        <taxon>Pezizomycotina</taxon>
        <taxon>Sordariomycetes</taxon>
        <taxon>Hypocreomycetidae</taxon>
        <taxon>Hypocreales</taxon>
        <taxon>Nectriaceae</taxon>
        <taxon>Fusarium</taxon>
    </lineage>
</organism>
<evidence type="ECO:0000256" key="2">
    <source>
        <dbReference type="SAM" id="MobiDB-lite"/>
    </source>
</evidence>
<accession>A0A0M9ELU0</accession>
<dbReference type="EMBL" id="JXCE01000945">
    <property type="protein sequence ID" value="KPA35698.1"/>
    <property type="molecule type" value="Genomic_DNA"/>
</dbReference>
<evidence type="ECO:0000259" key="3">
    <source>
        <dbReference type="Pfam" id="PF24883"/>
    </source>
</evidence>
<evidence type="ECO:0000313" key="5">
    <source>
        <dbReference type="Proteomes" id="UP000037904"/>
    </source>
</evidence>
<name>A0A0M9ELU0_FUSLA</name>
<comment type="caution">
    <text evidence="4">The sequence shown here is derived from an EMBL/GenBank/DDBJ whole genome shotgun (WGS) entry which is preliminary data.</text>
</comment>
<dbReference type="Proteomes" id="UP000037904">
    <property type="component" value="Unassembled WGS sequence"/>
</dbReference>
<reference evidence="4 5" key="1">
    <citation type="submission" date="2015-04" db="EMBL/GenBank/DDBJ databases">
        <title>The draft genome sequence of Fusarium langsethiae, a T-2/HT-2 mycotoxin producer.</title>
        <authorList>
            <person name="Lysoe E."/>
            <person name="Divon H.H."/>
            <person name="Terzi V."/>
            <person name="Orru L."/>
            <person name="Lamontanara A."/>
            <person name="Kolseth A.-K."/>
            <person name="Frandsen R.J."/>
            <person name="Nielsen K."/>
            <person name="Thrane U."/>
        </authorList>
    </citation>
    <scope>NUCLEOTIDE SEQUENCE [LARGE SCALE GENOMIC DNA]</scope>
    <source>
        <strain evidence="4 5">Fl201059</strain>
    </source>
</reference>
<keyword evidence="5" id="KW-1185">Reference proteome</keyword>
<dbReference type="PANTHER" id="PTHR10039:SF5">
    <property type="entry name" value="NACHT DOMAIN-CONTAINING PROTEIN"/>
    <property type="match status" value="1"/>
</dbReference>